<accession>A0ABX1GKI0</accession>
<comment type="caution">
    <text evidence="2">The sequence shown here is derived from an EMBL/GenBank/DDBJ whole genome shotgun (WGS) entry which is preliminary data.</text>
</comment>
<sequence>MLIRMIQLGLACLILVACAGVPFTWENARKVELGMSADQVTELMGNPYSVTTRGGEVIWVYTWVNLASGTKTVSYIFKDGAVISVPTIPDGF</sequence>
<evidence type="ECO:0000256" key="1">
    <source>
        <dbReference type="ARBA" id="ARBA00022729"/>
    </source>
</evidence>
<dbReference type="Proteomes" id="UP000765845">
    <property type="component" value="Unassembled WGS sequence"/>
</dbReference>
<evidence type="ECO:0000313" key="2">
    <source>
        <dbReference type="EMBL" id="NKI18952.1"/>
    </source>
</evidence>
<dbReference type="Gene3D" id="3.30.1450.10">
    <property type="match status" value="1"/>
</dbReference>
<proteinExistence type="predicted"/>
<evidence type="ECO:0000313" key="3">
    <source>
        <dbReference type="Proteomes" id="UP000765845"/>
    </source>
</evidence>
<keyword evidence="3" id="KW-1185">Reference proteome</keyword>
<name>A0ABX1GKI0_9GAMM</name>
<dbReference type="EMBL" id="JAAWWK010000006">
    <property type="protein sequence ID" value="NKI18952.1"/>
    <property type="molecule type" value="Genomic_DNA"/>
</dbReference>
<keyword evidence="1" id="KW-0732">Signal</keyword>
<organism evidence="2 3">
    <name type="scientific">Spongiibacter thalassae</name>
    <dbReference type="NCBI Taxonomy" id="2721624"/>
    <lineage>
        <taxon>Bacteria</taxon>
        <taxon>Pseudomonadati</taxon>
        <taxon>Pseudomonadota</taxon>
        <taxon>Gammaproteobacteria</taxon>
        <taxon>Cellvibrionales</taxon>
        <taxon>Spongiibacteraceae</taxon>
        <taxon>Spongiibacter</taxon>
    </lineage>
</organism>
<dbReference type="InterPro" id="IPR037873">
    <property type="entry name" value="BamE-like"/>
</dbReference>
<dbReference type="PROSITE" id="PS51257">
    <property type="entry name" value="PROKAR_LIPOPROTEIN"/>
    <property type="match status" value="1"/>
</dbReference>
<protein>
    <submittedName>
        <fullName evidence="2">Outer membrane protein assembly factor BamE</fullName>
    </submittedName>
</protein>
<reference evidence="2 3" key="1">
    <citation type="submission" date="2020-04" db="EMBL/GenBank/DDBJ databases">
        <authorList>
            <person name="Yoon J."/>
        </authorList>
    </citation>
    <scope>NUCLEOTIDE SEQUENCE [LARGE SCALE GENOMIC DNA]</scope>
    <source>
        <strain evidence="2 3">KMU-166</strain>
    </source>
</reference>
<gene>
    <name evidence="2" type="primary">bamE</name>
    <name evidence="2" type="ORF">HCU74_16210</name>
</gene>